<dbReference type="PANTHER" id="PTHR36440">
    <property type="entry name" value="PUTATIVE (AFU_ORTHOLOGUE AFUA_8G07350)-RELATED"/>
    <property type="match status" value="1"/>
</dbReference>
<gene>
    <name evidence="2" type="ORF">RS86_00534</name>
</gene>
<comment type="caution">
    <text evidence="2">The sequence shown here is derived from an EMBL/GenBank/DDBJ whole genome shotgun (WGS) entry which is preliminary data.</text>
</comment>
<evidence type="ECO:0000313" key="2">
    <source>
        <dbReference type="EMBL" id="KJL35151.1"/>
    </source>
</evidence>
<name>A0A0F0LUP4_9MICO</name>
<sequence length="248" mass="26627">MITYTTLDSGLDFPMGRGRSSRVVSPEVGAHQITLNLSIFEDGDEFPQHVHDISEDCFIVLDGSVSLRQGEKYTPLEAGQAVWVPIGEVHGTYNHSGERAELISFQSPPDLALYSGQRDGTHADLPQYSGSTLSRVITLADEETCPVPGATVTNGEIRPAVDADRHARRLEMERIELEPGGSLRVSADGMEHVIVVLAGDATAPGADEPLTVRSIVYGTLTQPLTLIAGERGVLLLHSHAQPGSSRPN</sequence>
<protein>
    <submittedName>
        <fullName evidence="2">Cupin domain protein</fullName>
    </submittedName>
</protein>
<accession>A0A0F0LUP4</accession>
<dbReference type="Pfam" id="PF07883">
    <property type="entry name" value="Cupin_2"/>
    <property type="match status" value="1"/>
</dbReference>
<dbReference type="InterPro" id="IPR053146">
    <property type="entry name" value="QDO-like"/>
</dbReference>
<reference evidence="2 3" key="1">
    <citation type="submission" date="2015-02" db="EMBL/GenBank/DDBJ databases">
        <title>Draft genome sequences of ten Microbacterium spp. with emphasis on heavy metal contaminated environments.</title>
        <authorList>
            <person name="Corretto E."/>
        </authorList>
    </citation>
    <scope>NUCLEOTIDE SEQUENCE [LARGE SCALE GENOMIC DNA]</scope>
    <source>
        <strain evidence="2 3">ARN176</strain>
    </source>
</reference>
<dbReference type="RefSeq" id="WP_045270671.1">
    <property type="nucleotide sequence ID" value="NZ_JYIX01000024.1"/>
</dbReference>
<dbReference type="Proteomes" id="UP000033740">
    <property type="component" value="Unassembled WGS sequence"/>
</dbReference>
<dbReference type="Gene3D" id="2.60.120.10">
    <property type="entry name" value="Jelly Rolls"/>
    <property type="match status" value="1"/>
</dbReference>
<evidence type="ECO:0000313" key="3">
    <source>
        <dbReference type="Proteomes" id="UP000033740"/>
    </source>
</evidence>
<dbReference type="AlphaFoldDB" id="A0A0F0LUP4"/>
<dbReference type="PANTHER" id="PTHR36440:SF1">
    <property type="entry name" value="PUTATIVE (AFU_ORTHOLOGUE AFUA_8G07350)-RELATED"/>
    <property type="match status" value="1"/>
</dbReference>
<dbReference type="InterPro" id="IPR014710">
    <property type="entry name" value="RmlC-like_jellyroll"/>
</dbReference>
<proteinExistence type="predicted"/>
<dbReference type="CDD" id="cd02208">
    <property type="entry name" value="cupin_RmlC-like"/>
    <property type="match status" value="1"/>
</dbReference>
<dbReference type="InterPro" id="IPR013096">
    <property type="entry name" value="Cupin_2"/>
</dbReference>
<dbReference type="EMBL" id="JYIX01000024">
    <property type="protein sequence ID" value="KJL35151.1"/>
    <property type="molecule type" value="Genomic_DNA"/>
</dbReference>
<feature type="domain" description="Cupin type-2" evidence="1">
    <location>
        <begin position="39"/>
        <end position="104"/>
    </location>
</feature>
<evidence type="ECO:0000259" key="1">
    <source>
        <dbReference type="Pfam" id="PF07883"/>
    </source>
</evidence>
<dbReference type="STRING" id="582680.RS86_00534"/>
<dbReference type="InterPro" id="IPR011051">
    <property type="entry name" value="RmlC_Cupin_sf"/>
</dbReference>
<dbReference type="PATRIC" id="fig|582680.6.peg.549"/>
<dbReference type="SUPFAM" id="SSF51182">
    <property type="entry name" value="RmlC-like cupins"/>
    <property type="match status" value="1"/>
</dbReference>
<keyword evidence="3" id="KW-1185">Reference proteome</keyword>
<organism evidence="2 3">
    <name type="scientific">Microbacterium azadirachtae</name>
    <dbReference type="NCBI Taxonomy" id="582680"/>
    <lineage>
        <taxon>Bacteria</taxon>
        <taxon>Bacillati</taxon>
        <taxon>Actinomycetota</taxon>
        <taxon>Actinomycetes</taxon>
        <taxon>Micrococcales</taxon>
        <taxon>Microbacteriaceae</taxon>
        <taxon>Microbacterium</taxon>
    </lineage>
</organism>